<sequence>MAAPTLFKNGTVLLHDANNHVVPIRTDILIQVTIVEIAPDIEPDEAWWVVDCTDKIISPGFIDTHHHAWQTQLKGRHANEMLMEYMISGNAQSVQYTPKDVFYGQLSGMLEAVAAGTTTVLDHAHVITSPEHAKQGVAGAVASGVRSIFCYSPISRVKNFNPLTYHANPLEDWVMQTFFELTESGPWERGRVKMGFGYDLYFMPEDVTKGIFADVKAKGIDVITTHFVNTPQLGLGRAETSLVKKLKSMDLLDEHILMSHANGCPKEDIELIKAAGAHVSSTPSSELQMAFGRPVCFNASFLDGGPDGSLAGIQDHASLGIDCHSNNSGSIIGEARLALQNARNHFNEHYYHQGKSTRRLPESLSVEAAFNLATVKGAEAIRMEKEIGKIAVRMKADFAIFDALSPGMVAAAQHDPVAAIILHSSPADIEMVVVDGIIRKRDGKLLPVTGGERKEKKLEWSEIAREVVKSRERIQKEIEKIDMVEGGKAIMKLFHIDESVYVD</sequence>
<evidence type="ECO:0000313" key="2">
    <source>
        <dbReference type="EMBL" id="KAF2868639.1"/>
    </source>
</evidence>
<gene>
    <name evidence="2" type="ORF">BDV95DRAFT_609553</name>
</gene>
<dbReference type="EMBL" id="JAADJZ010000018">
    <property type="protein sequence ID" value="KAF2868639.1"/>
    <property type="molecule type" value="Genomic_DNA"/>
</dbReference>
<dbReference type="InterPro" id="IPR050287">
    <property type="entry name" value="MTA/SAH_deaminase"/>
</dbReference>
<dbReference type="InterPro" id="IPR006680">
    <property type="entry name" value="Amidohydro-rel"/>
</dbReference>
<dbReference type="SUPFAM" id="SSF51338">
    <property type="entry name" value="Composite domain of metallo-dependent hydrolases"/>
    <property type="match status" value="2"/>
</dbReference>
<organism evidence="2 3">
    <name type="scientific">Massariosphaeria phaeospora</name>
    <dbReference type="NCBI Taxonomy" id="100035"/>
    <lineage>
        <taxon>Eukaryota</taxon>
        <taxon>Fungi</taxon>
        <taxon>Dikarya</taxon>
        <taxon>Ascomycota</taxon>
        <taxon>Pezizomycotina</taxon>
        <taxon>Dothideomycetes</taxon>
        <taxon>Pleosporomycetidae</taxon>
        <taxon>Pleosporales</taxon>
        <taxon>Pleosporales incertae sedis</taxon>
        <taxon>Massariosphaeria</taxon>
    </lineage>
</organism>
<dbReference type="PANTHER" id="PTHR43794:SF5">
    <property type="entry name" value="CHLOROHYDROLASE FAMILY PROTEIN"/>
    <property type="match status" value="1"/>
</dbReference>
<proteinExistence type="predicted"/>
<dbReference type="InterPro" id="IPR032466">
    <property type="entry name" value="Metal_Hydrolase"/>
</dbReference>
<dbReference type="GO" id="GO:0016810">
    <property type="term" value="F:hydrolase activity, acting on carbon-nitrogen (but not peptide) bonds"/>
    <property type="evidence" value="ECO:0007669"/>
    <property type="project" value="InterPro"/>
</dbReference>
<dbReference type="Pfam" id="PF01979">
    <property type="entry name" value="Amidohydro_1"/>
    <property type="match status" value="2"/>
</dbReference>
<protein>
    <recommendedName>
        <fullName evidence="1">Amidohydrolase-related domain-containing protein</fullName>
    </recommendedName>
</protein>
<reference evidence="2 3" key="1">
    <citation type="submission" date="2020-01" db="EMBL/GenBank/DDBJ databases">
        <authorList>
            <consortium name="DOE Joint Genome Institute"/>
            <person name="Haridas S."/>
            <person name="Albert R."/>
            <person name="Binder M."/>
            <person name="Bloem J."/>
            <person name="Labutti K."/>
            <person name="Salamov A."/>
            <person name="Andreopoulos B."/>
            <person name="Baker S.E."/>
            <person name="Barry K."/>
            <person name="Bills G."/>
            <person name="Bluhm B.H."/>
            <person name="Cannon C."/>
            <person name="Castanera R."/>
            <person name="Culley D.E."/>
            <person name="Daum C."/>
            <person name="Ezra D."/>
            <person name="Gonzalez J.B."/>
            <person name="Henrissat B."/>
            <person name="Kuo A."/>
            <person name="Liang C."/>
            <person name="Lipzen A."/>
            <person name="Lutzoni F."/>
            <person name="Magnuson J."/>
            <person name="Mondo S."/>
            <person name="Nolan M."/>
            <person name="Ohm R."/>
            <person name="Pangilinan J."/>
            <person name="Park H.-J.H."/>
            <person name="Ramirez L."/>
            <person name="Alfaro M."/>
            <person name="Sun H."/>
            <person name="Tritt A."/>
            <person name="Yoshinaga Y."/>
            <person name="Zwiers L.-H.L."/>
            <person name="Turgeon B.G."/>
            <person name="Goodwin S.B."/>
            <person name="Spatafora J.W."/>
            <person name="Crous P.W."/>
            <person name="Grigoriev I.V."/>
        </authorList>
    </citation>
    <scope>NUCLEOTIDE SEQUENCE [LARGE SCALE GENOMIC DNA]</scope>
    <source>
        <strain evidence="2 3">CBS 611.86</strain>
    </source>
</reference>
<evidence type="ECO:0000259" key="1">
    <source>
        <dbReference type="Pfam" id="PF01979"/>
    </source>
</evidence>
<feature type="domain" description="Amidohydrolase-related" evidence="1">
    <location>
        <begin position="253"/>
        <end position="436"/>
    </location>
</feature>
<dbReference type="Gene3D" id="2.30.40.10">
    <property type="entry name" value="Urease, subunit C, domain 1"/>
    <property type="match status" value="1"/>
</dbReference>
<dbReference type="Proteomes" id="UP000481861">
    <property type="component" value="Unassembled WGS sequence"/>
</dbReference>
<dbReference type="Gene3D" id="3.20.20.140">
    <property type="entry name" value="Metal-dependent hydrolases"/>
    <property type="match status" value="1"/>
</dbReference>
<evidence type="ECO:0000313" key="3">
    <source>
        <dbReference type="Proteomes" id="UP000481861"/>
    </source>
</evidence>
<feature type="domain" description="Amidohydrolase-related" evidence="1">
    <location>
        <begin position="56"/>
        <end position="156"/>
    </location>
</feature>
<comment type="caution">
    <text evidence="2">The sequence shown here is derived from an EMBL/GenBank/DDBJ whole genome shotgun (WGS) entry which is preliminary data.</text>
</comment>
<accession>A0A7C8M554</accession>
<dbReference type="AlphaFoldDB" id="A0A7C8M554"/>
<keyword evidence="3" id="KW-1185">Reference proteome</keyword>
<dbReference type="OrthoDB" id="194468at2759"/>
<dbReference type="PANTHER" id="PTHR43794">
    <property type="entry name" value="AMINOHYDROLASE SSNA-RELATED"/>
    <property type="match status" value="1"/>
</dbReference>
<dbReference type="InterPro" id="IPR011059">
    <property type="entry name" value="Metal-dep_hydrolase_composite"/>
</dbReference>
<dbReference type="SUPFAM" id="SSF51556">
    <property type="entry name" value="Metallo-dependent hydrolases"/>
    <property type="match status" value="1"/>
</dbReference>
<name>A0A7C8M554_9PLEO</name>